<dbReference type="InterPro" id="IPR045242">
    <property type="entry name" value="Syntaxin"/>
</dbReference>
<dbReference type="AlphaFoldDB" id="A2EUN6"/>
<dbReference type="InterPro" id="IPR000727">
    <property type="entry name" value="T_SNARE_dom"/>
</dbReference>
<dbReference type="GO" id="GO:0031201">
    <property type="term" value="C:SNARE complex"/>
    <property type="evidence" value="ECO:0000318"/>
    <property type="project" value="GO_Central"/>
</dbReference>
<keyword evidence="3" id="KW-0813">Transport</keyword>
<dbReference type="GO" id="GO:0000149">
    <property type="term" value="F:SNARE binding"/>
    <property type="evidence" value="ECO:0000318"/>
    <property type="project" value="GO_Central"/>
</dbReference>
<feature type="domain" description="T-SNARE coiled-coil homology" evidence="11">
    <location>
        <begin position="128"/>
        <end position="190"/>
    </location>
</feature>
<dbReference type="GO" id="GO:0012505">
    <property type="term" value="C:endomembrane system"/>
    <property type="evidence" value="ECO:0000318"/>
    <property type="project" value="GO_Central"/>
</dbReference>
<protein>
    <recommendedName>
        <fullName evidence="11">t-SNARE coiled-coil homology domain-containing protein</fullName>
    </recommendedName>
</protein>
<dbReference type="KEGG" id="tva:4761470"/>
<dbReference type="InterPro" id="IPR010989">
    <property type="entry name" value="SNARE"/>
</dbReference>
<dbReference type="PANTHER" id="PTHR19957">
    <property type="entry name" value="SYNTAXIN"/>
    <property type="match status" value="1"/>
</dbReference>
<evidence type="ECO:0000256" key="9">
    <source>
        <dbReference type="SAM" id="MobiDB-lite"/>
    </source>
</evidence>
<dbReference type="PANTHER" id="PTHR19957:SF3">
    <property type="entry name" value="SYNTAXIN-5"/>
    <property type="match status" value="1"/>
</dbReference>
<keyword evidence="5 10" id="KW-1133">Transmembrane helix</keyword>
<dbReference type="EMBL" id="DS113499">
    <property type="protein sequence ID" value="EAY03624.1"/>
    <property type="molecule type" value="Genomic_DNA"/>
</dbReference>
<evidence type="ECO:0000256" key="1">
    <source>
        <dbReference type="ARBA" id="ARBA00004211"/>
    </source>
</evidence>
<keyword evidence="7 10" id="KW-0472">Membrane</keyword>
<dbReference type="GO" id="GO:0005484">
    <property type="term" value="F:SNAP receptor activity"/>
    <property type="evidence" value="ECO:0000318"/>
    <property type="project" value="GO_Central"/>
</dbReference>
<dbReference type="VEuPathDB" id="TrichDB:TVAGG3_0255720"/>
<keyword evidence="13" id="KW-1185">Reference proteome</keyword>
<dbReference type="InterPro" id="IPR006011">
    <property type="entry name" value="Syntaxin_N"/>
</dbReference>
<comment type="subcellular location">
    <subcellularLocation>
        <location evidence="1">Membrane</location>
        <topology evidence="1">Single-pass type IV membrane protein</topology>
    </subcellularLocation>
</comment>
<dbReference type="VEuPathDB" id="TrichDB:TVAG_161630"/>
<gene>
    <name evidence="12" type="ORF">TVAG_161630</name>
</gene>
<dbReference type="SMR" id="A2EUN6"/>
<dbReference type="OrthoDB" id="10516992at2759"/>
<organism evidence="12 13">
    <name type="scientific">Trichomonas vaginalis (strain ATCC PRA-98 / G3)</name>
    <dbReference type="NCBI Taxonomy" id="412133"/>
    <lineage>
        <taxon>Eukaryota</taxon>
        <taxon>Metamonada</taxon>
        <taxon>Parabasalia</taxon>
        <taxon>Trichomonadida</taxon>
        <taxon>Trichomonadidae</taxon>
        <taxon>Trichomonas</taxon>
    </lineage>
</organism>
<dbReference type="InParanoid" id="A2EUN6"/>
<dbReference type="GO" id="GO:0006888">
    <property type="term" value="P:endoplasmic reticulum to Golgi vesicle-mediated transport"/>
    <property type="evidence" value="ECO:0000318"/>
    <property type="project" value="GO_Central"/>
</dbReference>
<accession>A2EUN6</accession>
<reference evidence="12" key="1">
    <citation type="submission" date="2006-10" db="EMBL/GenBank/DDBJ databases">
        <authorList>
            <person name="Amadeo P."/>
            <person name="Zhao Q."/>
            <person name="Wortman J."/>
            <person name="Fraser-Liggett C."/>
            <person name="Carlton J."/>
        </authorList>
    </citation>
    <scope>NUCLEOTIDE SEQUENCE</scope>
    <source>
        <strain evidence="12">G3</strain>
    </source>
</reference>
<dbReference type="RefSeq" id="XP_001315847.1">
    <property type="nucleotide sequence ID" value="XM_001315812.1"/>
</dbReference>
<keyword evidence="6 8" id="KW-0175">Coiled coil</keyword>
<dbReference type="GO" id="GO:0048278">
    <property type="term" value="P:vesicle docking"/>
    <property type="evidence" value="ECO:0000318"/>
    <property type="project" value="GO_Central"/>
</dbReference>
<name>A2EUN6_TRIV3</name>
<keyword evidence="4 10" id="KW-0812">Transmembrane</keyword>
<feature type="region of interest" description="Disordered" evidence="9">
    <location>
        <begin position="95"/>
        <end position="115"/>
    </location>
</feature>
<evidence type="ECO:0000256" key="6">
    <source>
        <dbReference type="ARBA" id="ARBA00023054"/>
    </source>
</evidence>
<sequence>MSSVSQVGKYVVQIREKLNELKQQGDVIGTFRDTPTFRDSINSNVKDITQLAAASKRLLTELREKETPGLDQYEQEYEELNTELRRELPPIVQKLKNSSQDGGAGPGGASTSTMQSSLLDQQVVDGESEQLEELEVQVREILSTMREVNEIFTKTLEELQRQNHMVVGISDTVAESKNAMVKGNEQLERGKQHQKASTRCLLWIFLFVLLVVAGIVIFVVVKYTGKKSPTPSPTPAPTNTSAPTP</sequence>
<dbReference type="GO" id="GO:0006906">
    <property type="term" value="P:vesicle fusion"/>
    <property type="evidence" value="ECO:0000318"/>
    <property type="project" value="GO_Central"/>
</dbReference>
<dbReference type="SUPFAM" id="SSF47661">
    <property type="entry name" value="t-snare proteins"/>
    <property type="match status" value="1"/>
</dbReference>
<feature type="region of interest" description="Disordered" evidence="9">
    <location>
        <begin position="226"/>
        <end position="245"/>
    </location>
</feature>
<proteinExistence type="inferred from homology"/>
<evidence type="ECO:0000256" key="2">
    <source>
        <dbReference type="ARBA" id="ARBA00009063"/>
    </source>
</evidence>
<feature type="transmembrane region" description="Helical" evidence="10">
    <location>
        <begin position="201"/>
        <end position="221"/>
    </location>
</feature>
<evidence type="ECO:0000256" key="4">
    <source>
        <dbReference type="ARBA" id="ARBA00022692"/>
    </source>
</evidence>
<evidence type="ECO:0000259" key="11">
    <source>
        <dbReference type="PROSITE" id="PS50192"/>
    </source>
</evidence>
<dbReference type="Proteomes" id="UP000001542">
    <property type="component" value="Unassembled WGS sequence"/>
</dbReference>
<dbReference type="GO" id="GO:0000139">
    <property type="term" value="C:Golgi membrane"/>
    <property type="evidence" value="ECO:0000318"/>
    <property type="project" value="GO_Central"/>
</dbReference>
<evidence type="ECO:0000256" key="10">
    <source>
        <dbReference type="SAM" id="Phobius"/>
    </source>
</evidence>
<comment type="similarity">
    <text evidence="2">Belongs to the syntaxin family.</text>
</comment>
<evidence type="ECO:0000256" key="7">
    <source>
        <dbReference type="ARBA" id="ARBA00023136"/>
    </source>
</evidence>
<dbReference type="PROSITE" id="PS50192">
    <property type="entry name" value="T_SNARE"/>
    <property type="match status" value="1"/>
</dbReference>
<dbReference type="Gene3D" id="1.20.5.110">
    <property type="match status" value="1"/>
</dbReference>
<evidence type="ECO:0000256" key="5">
    <source>
        <dbReference type="ARBA" id="ARBA00022989"/>
    </source>
</evidence>
<evidence type="ECO:0000256" key="8">
    <source>
        <dbReference type="SAM" id="Coils"/>
    </source>
</evidence>
<dbReference type="Gene3D" id="1.20.58.70">
    <property type="match status" value="1"/>
</dbReference>
<feature type="coiled-coil region" evidence="8">
    <location>
        <begin position="124"/>
        <end position="162"/>
    </location>
</feature>
<evidence type="ECO:0000313" key="12">
    <source>
        <dbReference type="EMBL" id="EAY03624.1"/>
    </source>
</evidence>
<dbReference type="GO" id="GO:0006886">
    <property type="term" value="P:intracellular protein transport"/>
    <property type="evidence" value="ECO:0000318"/>
    <property type="project" value="GO_Central"/>
</dbReference>
<dbReference type="Pfam" id="PF14523">
    <property type="entry name" value="Syntaxin_2"/>
    <property type="match status" value="1"/>
</dbReference>
<reference evidence="12" key="2">
    <citation type="journal article" date="2007" name="Science">
        <title>Draft genome sequence of the sexually transmitted pathogen Trichomonas vaginalis.</title>
        <authorList>
            <person name="Carlton J.M."/>
            <person name="Hirt R.P."/>
            <person name="Silva J.C."/>
            <person name="Delcher A.L."/>
            <person name="Schatz M."/>
            <person name="Zhao Q."/>
            <person name="Wortman J.R."/>
            <person name="Bidwell S.L."/>
            <person name="Alsmark U.C.M."/>
            <person name="Besteiro S."/>
            <person name="Sicheritz-Ponten T."/>
            <person name="Noel C.J."/>
            <person name="Dacks J.B."/>
            <person name="Foster P.G."/>
            <person name="Simillion C."/>
            <person name="Van de Peer Y."/>
            <person name="Miranda-Saavedra D."/>
            <person name="Barton G.J."/>
            <person name="Westrop G.D."/>
            <person name="Mueller S."/>
            <person name="Dessi D."/>
            <person name="Fiori P.L."/>
            <person name="Ren Q."/>
            <person name="Paulsen I."/>
            <person name="Zhang H."/>
            <person name="Bastida-Corcuera F.D."/>
            <person name="Simoes-Barbosa A."/>
            <person name="Brown M.T."/>
            <person name="Hayes R.D."/>
            <person name="Mukherjee M."/>
            <person name="Okumura C.Y."/>
            <person name="Schneider R."/>
            <person name="Smith A.J."/>
            <person name="Vanacova S."/>
            <person name="Villalvazo M."/>
            <person name="Haas B.J."/>
            <person name="Pertea M."/>
            <person name="Feldblyum T.V."/>
            <person name="Utterback T.R."/>
            <person name="Shu C.L."/>
            <person name="Osoegawa K."/>
            <person name="de Jong P.J."/>
            <person name="Hrdy I."/>
            <person name="Horvathova L."/>
            <person name="Zubacova Z."/>
            <person name="Dolezal P."/>
            <person name="Malik S.B."/>
            <person name="Logsdon J.M. Jr."/>
            <person name="Henze K."/>
            <person name="Gupta A."/>
            <person name="Wang C.C."/>
            <person name="Dunne R.L."/>
            <person name="Upcroft J.A."/>
            <person name="Upcroft P."/>
            <person name="White O."/>
            <person name="Salzberg S.L."/>
            <person name="Tang P."/>
            <person name="Chiu C.-H."/>
            <person name="Lee Y.-S."/>
            <person name="Embley T.M."/>
            <person name="Coombs G.H."/>
            <person name="Mottram J.C."/>
            <person name="Tachezy J."/>
            <person name="Fraser-Liggett C.M."/>
            <person name="Johnson P.J."/>
        </authorList>
    </citation>
    <scope>NUCLEOTIDE SEQUENCE [LARGE SCALE GENOMIC DNA]</scope>
    <source>
        <strain evidence="12">G3</strain>
    </source>
</reference>
<evidence type="ECO:0000313" key="13">
    <source>
        <dbReference type="Proteomes" id="UP000001542"/>
    </source>
</evidence>
<dbReference type="STRING" id="5722.A2EUN6"/>
<evidence type="ECO:0000256" key="3">
    <source>
        <dbReference type="ARBA" id="ARBA00022448"/>
    </source>
</evidence>